<dbReference type="AlphaFoldDB" id="A0A2S9J6A2"/>
<feature type="domain" description="N-acetyltransferase" evidence="1">
    <location>
        <begin position="10"/>
        <end position="168"/>
    </location>
</feature>
<dbReference type="Pfam" id="PF00583">
    <property type="entry name" value="Acetyltransf_1"/>
    <property type="match status" value="1"/>
</dbReference>
<dbReference type="CDD" id="cd04301">
    <property type="entry name" value="NAT_SF"/>
    <property type="match status" value="1"/>
</dbReference>
<gene>
    <name evidence="2" type="ORF">C5745_07245</name>
</gene>
<accession>A0A2S9J6A2</accession>
<reference evidence="2 3" key="1">
    <citation type="submission" date="2018-02" db="EMBL/GenBank/DDBJ databases">
        <title>The draft genome of Sphingobacterium sp. 5JN-11.</title>
        <authorList>
            <person name="Liu L."/>
            <person name="Li L."/>
            <person name="Liang L."/>
            <person name="Zhang X."/>
            <person name="Wang T."/>
        </authorList>
    </citation>
    <scope>NUCLEOTIDE SEQUENCE [LARGE SCALE GENOMIC DNA]</scope>
    <source>
        <strain evidence="2 3">5JN-11</strain>
    </source>
</reference>
<comment type="caution">
    <text evidence="2">The sequence shown here is derived from an EMBL/GenBank/DDBJ whole genome shotgun (WGS) entry which is preliminary data.</text>
</comment>
<dbReference type="InterPro" id="IPR016181">
    <property type="entry name" value="Acyl_CoA_acyltransferase"/>
</dbReference>
<keyword evidence="2" id="KW-0808">Transferase</keyword>
<evidence type="ECO:0000259" key="1">
    <source>
        <dbReference type="PROSITE" id="PS51186"/>
    </source>
</evidence>
<dbReference type="SUPFAM" id="SSF55729">
    <property type="entry name" value="Acyl-CoA N-acyltransferases (Nat)"/>
    <property type="match status" value="1"/>
</dbReference>
<evidence type="ECO:0000313" key="2">
    <source>
        <dbReference type="EMBL" id="PRD48290.1"/>
    </source>
</evidence>
<keyword evidence="3" id="KW-1185">Reference proteome</keyword>
<dbReference type="PROSITE" id="PS51186">
    <property type="entry name" value="GNAT"/>
    <property type="match status" value="1"/>
</dbReference>
<organism evidence="2 3">
    <name type="scientific">Sphingobacterium haloxyli</name>
    <dbReference type="NCBI Taxonomy" id="2100533"/>
    <lineage>
        <taxon>Bacteria</taxon>
        <taxon>Pseudomonadati</taxon>
        <taxon>Bacteroidota</taxon>
        <taxon>Sphingobacteriia</taxon>
        <taxon>Sphingobacteriales</taxon>
        <taxon>Sphingobacteriaceae</taxon>
        <taxon>Sphingobacterium</taxon>
    </lineage>
</organism>
<dbReference type="OrthoDB" id="9789603at2"/>
<dbReference type="InterPro" id="IPR000182">
    <property type="entry name" value="GNAT_dom"/>
</dbReference>
<dbReference type="Gene3D" id="3.40.630.30">
    <property type="match status" value="1"/>
</dbReference>
<protein>
    <submittedName>
        <fullName evidence="2">Histone acetyltransferase</fullName>
    </submittedName>
</protein>
<evidence type="ECO:0000313" key="3">
    <source>
        <dbReference type="Proteomes" id="UP000239711"/>
    </source>
</evidence>
<dbReference type="RefSeq" id="WP_105716317.1">
    <property type="nucleotide sequence ID" value="NZ_PVBQ01000004.1"/>
</dbReference>
<dbReference type="Proteomes" id="UP000239711">
    <property type="component" value="Unassembled WGS sequence"/>
</dbReference>
<sequence>MINDIDILPVGIRDREEVIAYVLKTREHLFPMLNHQVIPRDLRDFSSTYVHTDVGAFLQARTKQGKLIGTIGMMAYDNRFPYFSFTGSKIVEVARLYVEPAYRKSGLGTALVQRLKTIGKQQGVELLYLHTHPFLEGAYEFWLKQGFDLVLACEESGFETLHMTLDKTKVITTDTFTSFMENR</sequence>
<name>A0A2S9J6A2_9SPHI</name>
<proteinExistence type="predicted"/>
<dbReference type="EMBL" id="PVBQ01000004">
    <property type="protein sequence ID" value="PRD48290.1"/>
    <property type="molecule type" value="Genomic_DNA"/>
</dbReference>
<dbReference type="GO" id="GO:0016747">
    <property type="term" value="F:acyltransferase activity, transferring groups other than amino-acyl groups"/>
    <property type="evidence" value="ECO:0007669"/>
    <property type="project" value="InterPro"/>
</dbReference>